<feature type="transmembrane region" description="Helical" evidence="2">
    <location>
        <begin position="182"/>
        <end position="204"/>
    </location>
</feature>
<comment type="caution">
    <text evidence="3">The sequence shown here is derived from an EMBL/GenBank/DDBJ whole genome shotgun (WGS) entry which is preliminary data.</text>
</comment>
<accession>A0A553HM81</accession>
<dbReference type="EMBL" id="VFLP01000074">
    <property type="protein sequence ID" value="TRX89074.1"/>
    <property type="molecule type" value="Genomic_DNA"/>
</dbReference>
<name>A0A553HM81_9PEZI</name>
<keyword evidence="2" id="KW-1133">Transmembrane helix</keyword>
<evidence type="ECO:0000256" key="2">
    <source>
        <dbReference type="SAM" id="Phobius"/>
    </source>
</evidence>
<dbReference type="Proteomes" id="UP000319160">
    <property type="component" value="Unassembled WGS sequence"/>
</dbReference>
<feature type="region of interest" description="Disordered" evidence="1">
    <location>
        <begin position="596"/>
        <end position="625"/>
    </location>
</feature>
<dbReference type="STRING" id="2512241.A0A553HM81"/>
<keyword evidence="4" id="KW-1185">Reference proteome</keyword>
<reference evidence="4" key="1">
    <citation type="submission" date="2019-06" db="EMBL/GenBank/DDBJ databases">
        <title>Draft genome sequence of the griseofulvin-producing fungus Xylaria cubensis strain G536.</title>
        <authorList>
            <person name="Mead M.E."/>
            <person name="Raja H.A."/>
            <person name="Steenwyk J.L."/>
            <person name="Knowles S.L."/>
            <person name="Oberlies N.H."/>
            <person name="Rokas A."/>
        </authorList>
    </citation>
    <scope>NUCLEOTIDE SEQUENCE [LARGE SCALE GENOMIC DNA]</scope>
    <source>
        <strain evidence="4">G536</strain>
    </source>
</reference>
<feature type="transmembrane region" description="Helical" evidence="2">
    <location>
        <begin position="146"/>
        <end position="170"/>
    </location>
</feature>
<keyword evidence="2" id="KW-0812">Transmembrane</keyword>
<organism evidence="3 4">
    <name type="scientific">Xylaria flabelliformis</name>
    <dbReference type="NCBI Taxonomy" id="2512241"/>
    <lineage>
        <taxon>Eukaryota</taxon>
        <taxon>Fungi</taxon>
        <taxon>Dikarya</taxon>
        <taxon>Ascomycota</taxon>
        <taxon>Pezizomycotina</taxon>
        <taxon>Sordariomycetes</taxon>
        <taxon>Xylariomycetidae</taxon>
        <taxon>Xylariales</taxon>
        <taxon>Xylariaceae</taxon>
        <taxon>Xylaria</taxon>
    </lineage>
</organism>
<evidence type="ECO:0000313" key="3">
    <source>
        <dbReference type="EMBL" id="TRX89074.1"/>
    </source>
</evidence>
<keyword evidence="2" id="KW-0472">Membrane</keyword>
<dbReference type="AlphaFoldDB" id="A0A553HM81"/>
<evidence type="ECO:0000313" key="4">
    <source>
        <dbReference type="Proteomes" id="UP000319160"/>
    </source>
</evidence>
<feature type="transmembrane region" description="Helical" evidence="2">
    <location>
        <begin position="224"/>
        <end position="244"/>
    </location>
</feature>
<evidence type="ECO:0000256" key="1">
    <source>
        <dbReference type="SAM" id="MobiDB-lite"/>
    </source>
</evidence>
<feature type="transmembrane region" description="Helical" evidence="2">
    <location>
        <begin position="108"/>
        <end position="126"/>
    </location>
</feature>
<feature type="transmembrane region" description="Helical" evidence="2">
    <location>
        <begin position="61"/>
        <end position="84"/>
    </location>
</feature>
<protein>
    <submittedName>
        <fullName evidence="3">Uncharacterized protein</fullName>
    </submittedName>
</protein>
<gene>
    <name evidence="3" type="ORF">FHL15_009991</name>
</gene>
<feature type="transmembrane region" description="Helical" evidence="2">
    <location>
        <begin position="265"/>
        <end position="287"/>
    </location>
</feature>
<sequence length="656" mass="71412">MFSSTGNLNSFGHSGDQWSGNSSWSGHSGGFAQAAYNGSSTFGVINELKFLAAKSSRQSTIILAAFNIVSAAATAAGILYNNYLRVKRSPLRRKERVNIFTCVRGPDVYPFILSLGIVGQGIIFAVSQAQGLDSLFQPGCSLISQFMWPAIFIVPYIQLVFTIETTLRALKSNPFPPRSKWTVPICLTIVKIALLATGLVTFFIRAPNFCFASLFWFVAKWAEGGFAILIAIVVIMAECAIIIYMRLTRFSMIEDEERISASRMIYYIALAIIPNTLMIPFFGYLSFGNPFENGGDTGLTLSMVSTVVANVTGLMTGGLYLFLRSSTLSSFAPKNKLDEYERQQMNHQTQMPKANNTDFGSHIVKPVTVSQWLRETHLQEKQPVPDDMNQMEPRSATTFRSMDDANPLGSNAVFKQSSALRSSIDTQIPSSTMPIRKVSSYALFPNKNSGNTTSKILLPSTTYSPNARETASNDCCNTFLPPPSVRPPGSRHRRDSSLISSATVQIGLRLSNVEDVRPITVSTIGGVERTHELGCPNNLKVEIPNRPSPLIATRSVTSSPSSQRTLVASQVDATMKTLPPIPQSFRAEAERAPILNPTVYSPNSPTKGKVPSPRGVGFNVPTRTNNTPIESVEARAPASHLHGNSAAGGANSADWI</sequence>
<proteinExistence type="predicted"/>
<feature type="transmembrane region" description="Helical" evidence="2">
    <location>
        <begin position="299"/>
        <end position="323"/>
    </location>
</feature>
<dbReference type="OrthoDB" id="5368516at2759"/>